<comment type="caution">
    <text evidence="1">The sequence shown here is derived from an EMBL/GenBank/DDBJ whole genome shotgun (WGS) entry which is preliminary data.</text>
</comment>
<reference evidence="1 2" key="1">
    <citation type="submission" date="2016-11" db="EMBL/GenBank/DDBJ databases">
        <authorList>
            <person name="Varghese N."/>
            <person name="Submissions S."/>
        </authorList>
    </citation>
    <scope>NUCLEOTIDE SEQUENCE [LARGE SCALE GENOMIC DNA]</scope>
    <source>
        <strain evidence="1 2">DSM 22613</strain>
    </source>
</reference>
<evidence type="ECO:0000313" key="1">
    <source>
        <dbReference type="EMBL" id="SHG10087.1"/>
    </source>
</evidence>
<name>A0AAX2F6P2_9BACT</name>
<evidence type="ECO:0008006" key="3">
    <source>
        <dbReference type="Google" id="ProtNLM"/>
    </source>
</evidence>
<proteinExistence type="predicted"/>
<keyword evidence="2" id="KW-1185">Reference proteome</keyword>
<evidence type="ECO:0000313" key="2">
    <source>
        <dbReference type="Proteomes" id="UP000184105"/>
    </source>
</evidence>
<dbReference type="Proteomes" id="UP000184105">
    <property type="component" value="Unassembled WGS sequence"/>
</dbReference>
<dbReference type="AlphaFoldDB" id="A0AAX2F6P2"/>
<organism evidence="1 2">
    <name type="scientific">Prevotella scopos JCM 17725</name>
    <dbReference type="NCBI Taxonomy" id="1236518"/>
    <lineage>
        <taxon>Bacteria</taxon>
        <taxon>Pseudomonadati</taxon>
        <taxon>Bacteroidota</taxon>
        <taxon>Bacteroidia</taxon>
        <taxon>Bacteroidales</taxon>
        <taxon>Prevotellaceae</taxon>
        <taxon>Prevotella</taxon>
    </lineage>
</organism>
<dbReference type="RefSeq" id="WP_234967296.1">
    <property type="nucleotide sequence ID" value="NZ_CP016204.1"/>
</dbReference>
<gene>
    <name evidence="1" type="ORF">SAMN05444364_1368</name>
</gene>
<accession>A0AAX2F6P2</accession>
<sequence>MFYIFAENMLHSAKWKQASFALVCVIFAENSCMNLKIKILVLLITLFLFGGCSSEVNYSSQIINYDFNQLDGVLIYNRDIDVTIFELFRVKGSGLVFVDNQLRITKKPKNYPLQDNEIIKFLKAYKKLNLSYCCIDNGKIIRVISNGIDYIKINKDYNDKRYLFDSHKQEYEYIGNDWYVKKM</sequence>
<protein>
    <recommendedName>
        <fullName evidence="3">Lipoprotein</fullName>
    </recommendedName>
</protein>
<dbReference type="EMBL" id="FQWA01000036">
    <property type="protein sequence ID" value="SHG10087.1"/>
    <property type="molecule type" value="Genomic_DNA"/>
</dbReference>